<gene>
    <name evidence="1" type="ORF">METHB2_790002</name>
</gene>
<organism evidence="1 2">
    <name type="scientific">Candidatus Methylobacter favarea</name>
    <dbReference type="NCBI Taxonomy" id="2707345"/>
    <lineage>
        <taxon>Bacteria</taxon>
        <taxon>Pseudomonadati</taxon>
        <taxon>Pseudomonadota</taxon>
        <taxon>Gammaproteobacteria</taxon>
        <taxon>Methylococcales</taxon>
        <taxon>Methylococcaceae</taxon>
        <taxon>Methylobacter</taxon>
    </lineage>
</organism>
<evidence type="ECO:0000313" key="1">
    <source>
        <dbReference type="EMBL" id="CAA9892668.1"/>
    </source>
</evidence>
<comment type="caution">
    <text evidence="1">The sequence shown here is derived from an EMBL/GenBank/DDBJ whole genome shotgun (WGS) entry which is preliminary data.</text>
</comment>
<accession>A0A8S0XV89</accession>
<dbReference type="EMBL" id="CADCXN010000112">
    <property type="protein sequence ID" value="CAA9892668.1"/>
    <property type="molecule type" value="Genomic_DNA"/>
</dbReference>
<protein>
    <submittedName>
        <fullName evidence="1">Uncharacterized protein</fullName>
    </submittedName>
</protein>
<dbReference type="Proteomes" id="UP000494216">
    <property type="component" value="Unassembled WGS sequence"/>
</dbReference>
<evidence type="ECO:0000313" key="2">
    <source>
        <dbReference type="Proteomes" id="UP000494216"/>
    </source>
</evidence>
<name>A0A8S0XV89_9GAMM</name>
<keyword evidence="2" id="KW-1185">Reference proteome</keyword>
<dbReference type="AlphaFoldDB" id="A0A8S0XV89"/>
<proteinExistence type="predicted"/>
<reference evidence="1 2" key="1">
    <citation type="submission" date="2020-02" db="EMBL/GenBank/DDBJ databases">
        <authorList>
            <person name="Hogendoorn C."/>
        </authorList>
    </citation>
    <scope>NUCLEOTIDE SEQUENCE [LARGE SCALE GENOMIC DNA]</scope>
    <source>
        <strain evidence="1">METHB21</strain>
    </source>
</reference>
<sequence length="62" mass="7148">MLFDVKDQSLKYLAEREGFEPSMGYKTHTPLAGERLQPLGHLSYKSFILQTHLSPWIPLALF</sequence>